<dbReference type="GO" id="GO:0006364">
    <property type="term" value="P:rRNA processing"/>
    <property type="evidence" value="ECO:0007669"/>
    <property type="project" value="UniProtKB-KW"/>
</dbReference>
<keyword evidence="3 6" id="KW-0853">WD repeat</keyword>
<keyword evidence="5" id="KW-0539">Nucleus</keyword>
<dbReference type="InterPro" id="IPR036322">
    <property type="entry name" value="WD40_repeat_dom_sf"/>
</dbReference>
<feature type="region of interest" description="Disordered" evidence="7">
    <location>
        <begin position="432"/>
        <end position="860"/>
    </location>
</feature>
<dbReference type="SUPFAM" id="SSF49562">
    <property type="entry name" value="C2 domain (Calcium/lipid-binding domain, CaLB)"/>
    <property type="match status" value="1"/>
</dbReference>
<feature type="repeat" description="WD" evidence="6">
    <location>
        <begin position="1188"/>
        <end position="1229"/>
    </location>
</feature>
<feature type="compositionally biased region" description="Polar residues" evidence="7">
    <location>
        <begin position="558"/>
        <end position="579"/>
    </location>
</feature>
<feature type="compositionally biased region" description="Polar residues" evidence="7">
    <location>
        <begin position="239"/>
        <end position="252"/>
    </location>
</feature>
<dbReference type="Pfam" id="PF09384">
    <property type="entry name" value="UTP15_C"/>
    <property type="match status" value="1"/>
</dbReference>
<dbReference type="InterPro" id="IPR018983">
    <property type="entry name" value="U3_snoRNA-assocProt_15_C"/>
</dbReference>
<feature type="domain" description="C2" evidence="8">
    <location>
        <begin position="13"/>
        <end position="130"/>
    </location>
</feature>
<evidence type="ECO:0000259" key="8">
    <source>
        <dbReference type="PROSITE" id="PS50004"/>
    </source>
</evidence>
<dbReference type="PROSITE" id="PS00678">
    <property type="entry name" value="WD_REPEATS_1"/>
    <property type="match status" value="1"/>
</dbReference>
<feature type="compositionally biased region" description="Basic and acidic residues" evidence="7">
    <location>
        <begin position="451"/>
        <end position="465"/>
    </location>
</feature>
<dbReference type="SMART" id="SM00320">
    <property type="entry name" value="WD40"/>
    <property type="match status" value="6"/>
</dbReference>
<evidence type="ECO:0000256" key="3">
    <source>
        <dbReference type="ARBA" id="ARBA00022574"/>
    </source>
</evidence>
<dbReference type="InterPro" id="IPR020472">
    <property type="entry name" value="WD40_PAC1"/>
</dbReference>
<dbReference type="SUPFAM" id="SSF50978">
    <property type="entry name" value="WD40 repeat-like"/>
    <property type="match status" value="1"/>
</dbReference>
<dbReference type="OrthoDB" id="270970at2759"/>
<feature type="compositionally biased region" description="Low complexity" evidence="7">
    <location>
        <begin position="344"/>
        <end position="358"/>
    </location>
</feature>
<dbReference type="Gene3D" id="2.130.10.10">
    <property type="entry name" value="YVTN repeat-like/Quinoprotein amine dehydrogenase"/>
    <property type="match status" value="2"/>
</dbReference>
<dbReference type="InterPro" id="IPR019775">
    <property type="entry name" value="WD40_repeat_CS"/>
</dbReference>
<evidence type="ECO:0000313" key="9">
    <source>
        <dbReference type="EMBL" id="KAF5703992.1"/>
    </source>
</evidence>
<dbReference type="InterPro" id="IPR015943">
    <property type="entry name" value="WD40/YVTN_repeat-like_dom_sf"/>
</dbReference>
<dbReference type="Proteomes" id="UP000544331">
    <property type="component" value="Unassembled WGS sequence"/>
</dbReference>
<dbReference type="SMART" id="SM00239">
    <property type="entry name" value="C2"/>
    <property type="match status" value="1"/>
</dbReference>
<name>A0A8H6D635_9HYPO</name>
<dbReference type="PANTHER" id="PTHR19924:SF26">
    <property type="entry name" value="U3 SMALL NUCLEOLAR RNA-ASSOCIATED PROTEIN 15 HOMOLOG"/>
    <property type="match status" value="1"/>
</dbReference>
<accession>A0A8H6D635</accession>
<dbReference type="PANTHER" id="PTHR19924">
    <property type="entry name" value="UTP15 U3 SMALL NUCLEOLAR RNA-ASSOCIATED PROTEIN 15 FAMILY MEMBER"/>
    <property type="match status" value="1"/>
</dbReference>
<dbReference type="PROSITE" id="PS50294">
    <property type="entry name" value="WD_REPEATS_REGION"/>
    <property type="match status" value="2"/>
</dbReference>
<dbReference type="PROSITE" id="PS50004">
    <property type="entry name" value="C2"/>
    <property type="match status" value="1"/>
</dbReference>
<evidence type="ECO:0000256" key="6">
    <source>
        <dbReference type="PROSITE-ProRule" id="PRU00221"/>
    </source>
</evidence>
<feature type="compositionally biased region" description="Basic and acidic residues" evidence="7">
    <location>
        <begin position="747"/>
        <end position="767"/>
    </location>
</feature>
<evidence type="ECO:0000256" key="5">
    <source>
        <dbReference type="ARBA" id="ARBA00023242"/>
    </source>
</evidence>
<dbReference type="Pfam" id="PF00168">
    <property type="entry name" value="C2"/>
    <property type="match status" value="1"/>
</dbReference>
<dbReference type="GO" id="GO:0005730">
    <property type="term" value="C:nucleolus"/>
    <property type="evidence" value="ECO:0007669"/>
    <property type="project" value="UniProtKB-SubCell"/>
</dbReference>
<dbReference type="CDD" id="cd00200">
    <property type="entry name" value="WD40"/>
    <property type="match status" value="1"/>
</dbReference>
<feature type="region of interest" description="Disordered" evidence="7">
    <location>
        <begin position="149"/>
        <end position="404"/>
    </location>
</feature>
<evidence type="ECO:0000256" key="2">
    <source>
        <dbReference type="ARBA" id="ARBA00022552"/>
    </source>
</evidence>
<sequence>MAAKVKNLMSAAHTAGIFADIAVDGPEIGTLVAIVDRAKNLPNRKTIGKQDPYCAARLGKEARKTTTDVRGGQTPKWDQELRFTVHDCPDYYQLKLSIFTDDKRTDLIGESWIDLRGIIVPGGGQNDFWQTLTCKGKYAGEIRVEITFYDTRPKPEKPAPKQKQIAPSEPDQGSVKQRTPVKRRPLPSDPVTGEAPAVTPPAPVPAPTTAPQPAPLPAPTATPNGPDHRTPVRTHGKQASHSGSFVPTQSPLQAVEYNTPPSHSSRRHTEQYPPSPHGSVPQEYTTPSREAPRQPRRSMVPYEGAHQQYDEREYSSRYTPQQELMDPRIQYSPQPDQMDPRGHYSPQQDPYQQPLPLSDDPRQYSPVENERPPPPPAHRSRHNSTGQELVPRGSFDTSPNKMPQMRHDVLRHEAQRQSMVAYPGRPAFRAYDSAPAANQSTPPNTNSYDALPRHSSYDASYDPHYRSMQPTVEDVPEASGPPGQNFAQNGSPFQRSDELCFDDNPSPAPLVLRRSPVPTPAQFRDDYSPSHGPQDYHNPEDWQVTVSPSHGRGYSRNGGDNSYYHQNGQGHYQGHSTDMTVAHRQNPHNYAPPPLPAALVPGLDASQSQELTDLIYEDRRHDRRQHSQSMSSMHTPPRGRPRNESFQEYNQPPPEHAYAVQPYNRRAITYNPPEQQIVKPRAISPDPRTSPNTQHRIKRKSVSPAPPLDDQRRKSDIPFGPDSYDALNPSLVSSKDGASPSPDFLDEEPKKIITYDGREIDPSDHLPMETWAPEPEKKQPESAPTETRSRPPLSGAQPMPPSTRRPPRSGRHSMSAVNPSYSFSDEPRTPPQAGRTRLQKRTNRNSAGNSPAASSPLAPISKDNYQERAPYGNASLRGLPRAGTWDFEDENRGAYGGPPIPAKIPLPMMSGANGTGQELALVQEMQRIDIGTGSPPSRYSTMAAQVGPLPQLKLPSGPTPITAEQRYWKTFKNQLLIPSPTSYPVVHISANNDSFAVTTGTRIQIYSNRTRKLQKTITRFGDVARSGEIRKDGRVLAAGDDTGKIQVFDVNSRAILKTWTQHKQPVWTTKFSPTELTTLLSASDDKTVRLWDLPSNDPTTTFVGHSDYVRCANFMPGTMSNMIVSGSYDSTVKLWDPRAGSNSAVMTFKHAAPIEDVLSMPTGTAVLAAAGESISVLDLVAARPLHMITNHQKTVTSLSLASNGRRLVSGGLEGHVKVFETTGWNVVSSTKYQSPVLSVKVIPSSDDADSSDRHLAVGMQSGVLSVRTRLTGAEANREAEREKEMAALVAGTIEAHDAKRKKRKRRVTAAKKLDMVGEGADVVIANESRAYKKKERPWQSDLRHARYARALDQVLDKDSPEHSPLNVLTLLLALRHRSALQDALESRDEHTVQPILKWVCSHICDPRYVSVCVEVGLHLLELYAEFVGGSAELHEGFRTLHRRVRVEVERAQVACQTGGLWLPICSNKSTQATLNVRSFLMPRVPGSKTANVFIAMDLEDDIRILRNSYLEQRPLARGSGGFAGQELFVTDGTNPAHWVAHYLNPDVVEMVPDDGAPVTFFLPAEYRERVPLTHALSAKQVGHITRNITNAFRLGEEKTSNHRTSIEVEINNACKEKKDNDKVADLEASINEQCTHSSVTHAAQPVY</sequence>
<protein>
    <submittedName>
        <fullName evidence="9">Pwp2p</fullName>
    </submittedName>
</protein>
<feature type="compositionally biased region" description="Pro residues" evidence="7">
    <location>
        <begin position="198"/>
        <end position="220"/>
    </location>
</feature>
<evidence type="ECO:0000313" key="10">
    <source>
        <dbReference type="Proteomes" id="UP000544331"/>
    </source>
</evidence>
<feature type="repeat" description="WD" evidence="6">
    <location>
        <begin position="1059"/>
        <end position="1101"/>
    </location>
</feature>
<keyword evidence="10" id="KW-1185">Reference proteome</keyword>
<comment type="subcellular location">
    <subcellularLocation>
        <location evidence="1">Nucleus</location>
        <location evidence="1">Nucleolus</location>
    </subcellularLocation>
</comment>
<evidence type="ECO:0000256" key="7">
    <source>
        <dbReference type="SAM" id="MobiDB-lite"/>
    </source>
</evidence>
<dbReference type="PROSITE" id="PS50082">
    <property type="entry name" value="WD_REPEATS_2"/>
    <property type="match status" value="3"/>
</dbReference>
<dbReference type="GO" id="GO:0045943">
    <property type="term" value="P:positive regulation of transcription by RNA polymerase I"/>
    <property type="evidence" value="ECO:0007669"/>
    <property type="project" value="TreeGrafter"/>
</dbReference>
<keyword evidence="4" id="KW-0677">Repeat</keyword>
<dbReference type="InterPro" id="IPR001680">
    <property type="entry name" value="WD40_rpt"/>
</dbReference>
<dbReference type="EMBL" id="JAAOAN010000534">
    <property type="protein sequence ID" value="KAF5703992.1"/>
    <property type="molecule type" value="Genomic_DNA"/>
</dbReference>
<evidence type="ECO:0000256" key="1">
    <source>
        <dbReference type="ARBA" id="ARBA00004604"/>
    </source>
</evidence>
<feature type="compositionally biased region" description="Polar residues" evidence="7">
    <location>
        <begin position="485"/>
        <end position="494"/>
    </location>
</feature>
<feature type="compositionally biased region" description="Polar residues" evidence="7">
    <location>
        <begin position="436"/>
        <end position="448"/>
    </location>
</feature>
<gene>
    <name evidence="9" type="ORF">FMUND_12751</name>
</gene>
<dbReference type="InterPro" id="IPR000008">
    <property type="entry name" value="C2_dom"/>
</dbReference>
<feature type="compositionally biased region" description="Low complexity" evidence="7">
    <location>
        <begin position="844"/>
        <end position="859"/>
    </location>
</feature>
<dbReference type="InterPro" id="IPR035892">
    <property type="entry name" value="C2_domain_sf"/>
</dbReference>
<dbReference type="Gene3D" id="2.60.40.150">
    <property type="entry name" value="C2 domain"/>
    <property type="match status" value="1"/>
</dbReference>
<keyword evidence="2" id="KW-0698">rRNA processing</keyword>
<dbReference type="Pfam" id="PF00400">
    <property type="entry name" value="WD40"/>
    <property type="match status" value="3"/>
</dbReference>
<proteinExistence type="predicted"/>
<comment type="caution">
    <text evidence="9">The sequence shown here is derived from an EMBL/GenBank/DDBJ whole genome shotgun (WGS) entry which is preliminary data.</text>
</comment>
<dbReference type="PRINTS" id="PR00320">
    <property type="entry name" value="GPROTEINBRPT"/>
</dbReference>
<organism evidence="9 10">
    <name type="scientific">Fusarium mundagurra</name>
    <dbReference type="NCBI Taxonomy" id="1567541"/>
    <lineage>
        <taxon>Eukaryota</taxon>
        <taxon>Fungi</taxon>
        <taxon>Dikarya</taxon>
        <taxon>Ascomycota</taxon>
        <taxon>Pezizomycotina</taxon>
        <taxon>Sordariomycetes</taxon>
        <taxon>Hypocreomycetidae</taxon>
        <taxon>Hypocreales</taxon>
        <taxon>Nectriaceae</taxon>
        <taxon>Fusarium</taxon>
        <taxon>Fusarium fujikuroi species complex</taxon>
    </lineage>
</organism>
<feature type="repeat" description="WD" evidence="6">
    <location>
        <begin position="1102"/>
        <end position="1145"/>
    </location>
</feature>
<evidence type="ECO:0000256" key="4">
    <source>
        <dbReference type="ARBA" id="ARBA00022737"/>
    </source>
</evidence>
<reference evidence="9 10" key="1">
    <citation type="submission" date="2020-05" db="EMBL/GenBank/DDBJ databases">
        <title>Identification and distribution of gene clusters putatively required for synthesis of sphingolipid metabolism inhibitors in phylogenetically diverse species of the filamentous fungus Fusarium.</title>
        <authorList>
            <person name="Kim H.-S."/>
            <person name="Busman M."/>
            <person name="Brown D.W."/>
            <person name="Divon H."/>
            <person name="Uhlig S."/>
            <person name="Proctor R.H."/>
        </authorList>
    </citation>
    <scope>NUCLEOTIDE SEQUENCE [LARGE SCALE GENOMIC DNA]</scope>
    <source>
        <strain evidence="9 10">NRRL 66235</strain>
    </source>
</reference>